<dbReference type="InParanoid" id="A0A218Z5A6"/>
<dbReference type="EMBL" id="MZNU01000204">
    <property type="protein sequence ID" value="OWP02932.1"/>
    <property type="molecule type" value="Genomic_DNA"/>
</dbReference>
<reference evidence="2 3" key="1">
    <citation type="submission" date="2017-04" db="EMBL/GenBank/DDBJ databases">
        <title>Draft genome sequence of Marssonina coronaria NL1: causal agent of apple blotch.</title>
        <authorList>
            <person name="Cheng Q."/>
        </authorList>
    </citation>
    <scope>NUCLEOTIDE SEQUENCE [LARGE SCALE GENOMIC DNA]</scope>
    <source>
        <strain evidence="2 3">NL1</strain>
    </source>
</reference>
<proteinExistence type="predicted"/>
<accession>A0A218Z5A6</accession>
<dbReference type="GO" id="GO:0005840">
    <property type="term" value="C:ribosome"/>
    <property type="evidence" value="ECO:0007669"/>
    <property type="project" value="UniProtKB-KW"/>
</dbReference>
<feature type="compositionally biased region" description="Basic and acidic residues" evidence="1">
    <location>
        <begin position="34"/>
        <end position="44"/>
    </location>
</feature>
<keyword evidence="3" id="KW-1185">Reference proteome</keyword>
<feature type="region of interest" description="Disordered" evidence="1">
    <location>
        <begin position="1"/>
        <end position="90"/>
    </location>
</feature>
<feature type="region of interest" description="Disordered" evidence="1">
    <location>
        <begin position="186"/>
        <end position="216"/>
    </location>
</feature>
<gene>
    <name evidence="2" type="ORF">B2J93_3512</name>
</gene>
<organism evidence="2 3">
    <name type="scientific">Diplocarpon coronariae</name>
    <dbReference type="NCBI Taxonomy" id="2795749"/>
    <lineage>
        <taxon>Eukaryota</taxon>
        <taxon>Fungi</taxon>
        <taxon>Dikarya</taxon>
        <taxon>Ascomycota</taxon>
        <taxon>Pezizomycotina</taxon>
        <taxon>Leotiomycetes</taxon>
        <taxon>Helotiales</taxon>
        <taxon>Drepanopezizaceae</taxon>
        <taxon>Diplocarpon</taxon>
    </lineage>
</organism>
<evidence type="ECO:0000313" key="2">
    <source>
        <dbReference type="EMBL" id="OWP02932.1"/>
    </source>
</evidence>
<dbReference type="AlphaFoldDB" id="A0A218Z5A6"/>
<keyword evidence="2" id="KW-0689">Ribosomal protein</keyword>
<dbReference type="Proteomes" id="UP000242519">
    <property type="component" value="Unassembled WGS sequence"/>
</dbReference>
<name>A0A218Z5A6_9HELO</name>
<protein>
    <submittedName>
        <fullName evidence="2">30S ribosomal protein S</fullName>
    </submittedName>
</protein>
<evidence type="ECO:0000256" key="1">
    <source>
        <dbReference type="SAM" id="MobiDB-lite"/>
    </source>
</evidence>
<evidence type="ECO:0000313" key="3">
    <source>
        <dbReference type="Proteomes" id="UP000242519"/>
    </source>
</evidence>
<feature type="compositionally biased region" description="Basic and acidic residues" evidence="1">
    <location>
        <begin position="201"/>
        <end position="216"/>
    </location>
</feature>
<keyword evidence="2" id="KW-0687">Ribonucleoprotein</keyword>
<comment type="caution">
    <text evidence="2">The sequence shown here is derived from an EMBL/GenBank/DDBJ whole genome shotgun (WGS) entry which is preliminary data.</text>
</comment>
<feature type="compositionally biased region" description="Polar residues" evidence="1">
    <location>
        <begin position="187"/>
        <end position="199"/>
    </location>
</feature>
<sequence>MGRSGDRIGHGGPAGIWGRGSEAASGNAPAVTPYRDKEPEKKDSGMAASGEGRIAGRRYTREPAGRCSSGDADMAATTAVQAPPTGATVGSRVTAAPELDMTQVAPRLETRRYLRRAPLDFSGLQLWTSQSPRVGEFGVGQSYHLLDMPACAAPPRSRPSLPLCMQSSSAEVSCRVDTGGSALGRWSSISGVLSPQRSSKAPHDKLRERAQTRPEP</sequence>